<feature type="compositionally biased region" description="Polar residues" evidence="1">
    <location>
        <begin position="51"/>
        <end position="68"/>
    </location>
</feature>
<dbReference type="AlphaFoldDB" id="A0AAN9JSA1"/>
<protein>
    <submittedName>
        <fullName evidence="2">Uncharacterized protein</fullName>
    </submittedName>
</protein>
<keyword evidence="3" id="KW-1185">Reference proteome</keyword>
<evidence type="ECO:0000313" key="2">
    <source>
        <dbReference type="EMBL" id="KAK7304272.1"/>
    </source>
</evidence>
<reference evidence="2 3" key="1">
    <citation type="submission" date="2024-01" db="EMBL/GenBank/DDBJ databases">
        <title>The genomes of 5 underutilized Papilionoideae crops provide insights into root nodulation and disease resistanc.</title>
        <authorList>
            <person name="Jiang F."/>
        </authorList>
    </citation>
    <scope>NUCLEOTIDE SEQUENCE [LARGE SCALE GENOMIC DNA]</scope>
    <source>
        <strain evidence="2">LVBAO_FW01</strain>
        <tissue evidence="2">Leaves</tissue>
    </source>
</reference>
<sequence>MIPNIFGYRKKQRCIQDTKIPLFSIFQISNTNIVIVNVYAHKGLSHIKGLNGSNYNTRRSSHHNQSTSREAEKQRSREVGEVAEQQV</sequence>
<feature type="compositionally biased region" description="Basic and acidic residues" evidence="1">
    <location>
        <begin position="69"/>
        <end position="80"/>
    </location>
</feature>
<gene>
    <name evidence="2" type="ORF">VNO77_45139</name>
</gene>
<feature type="region of interest" description="Disordered" evidence="1">
    <location>
        <begin position="49"/>
        <end position="87"/>
    </location>
</feature>
<evidence type="ECO:0000313" key="3">
    <source>
        <dbReference type="Proteomes" id="UP001367508"/>
    </source>
</evidence>
<dbReference type="Proteomes" id="UP001367508">
    <property type="component" value="Unassembled WGS sequence"/>
</dbReference>
<comment type="caution">
    <text evidence="2">The sequence shown here is derived from an EMBL/GenBank/DDBJ whole genome shotgun (WGS) entry which is preliminary data.</text>
</comment>
<accession>A0AAN9JSA1</accession>
<evidence type="ECO:0000256" key="1">
    <source>
        <dbReference type="SAM" id="MobiDB-lite"/>
    </source>
</evidence>
<dbReference type="EMBL" id="JAYMYQ010000014">
    <property type="protein sequence ID" value="KAK7304272.1"/>
    <property type="molecule type" value="Genomic_DNA"/>
</dbReference>
<name>A0AAN9JSA1_CANGL</name>
<proteinExistence type="predicted"/>
<organism evidence="2 3">
    <name type="scientific">Canavalia gladiata</name>
    <name type="common">Sword bean</name>
    <name type="synonym">Dolichos gladiatus</name>
    <dbReference type="NCBI Taxonomy" id="3824"/>
    <lineage>
        <taxon>Eukaryota</taxon>
        <taxon>Viridiplantae</taxon>
        <taxon>Streptophyta</taxon>
        <taxon>Embryophyta</taxon>
        <taxon>Tracheophyta</taxon>
        <taxon>Spermatophyta</taxon>
        <taxon>Magnoliopsida</taxon>
        <taxon>eudicotyledons</taxon>
        <taxon>Gunneridae</taxon>
        <taxon>Pentapetalae</taxon>
        <taxon>rosids</taxon>
        <taxon>fabids</taxon>
        <taxon>Fabales</taxon>
        <taxon>Fabaceae</taxon>
        <taxon>Papilionoideae</taxon>
        <taxon>50 kb inversion clade</taxon>
        <taxon>NPAAA clade</taxon>
        <taxon>indigoferoid/millettioid clade</taxon>
        <taxon>Phaseoleae</taxon>
        <taxon>Canavalia</taxon>
    </lineage>
</organism>